<dbReference type="Proteomes" id="UP000004358">
    <property type="component" value="Unassembled WGS sequence"/>
</dbReference>
<organism evidence="2 3">
    <name type="scientific">Blastopirellula marina DSM 3645</name>
    <dbReference type="NCBI Taxonomy" id="314230"/>
    <lineage>
        <taxon>Bacteria</taxon>
        <taxon>Pseudomonadati</taxon>
        <taxon>Planctomycetota</taxon>
        <taxon>Planctomycetia</taxon>
        <taxon>Pirellulales</taxon>
        <taxon>Pirellulaceae</taxon>
        <taxon>Blastopirellula</taxon>
    </lineage>
</organism>
<protein>
    <submittedName>
        <fullName evidence="2">Uncharacterized protein</fullName>
    </submittedName>
</protein>
<dbReference type="HOGENOM" id="CLU_2166071_0_0_0"/>
<sequence>MAIRPTPVSFGAVAISAACRNHDKLKSLAQVKKLRRKSRTLLGASRWKAFSDTNFDRSDQPQSIGLRLWLVFVWLEKKPPQKFAPRATKKRRGPVQSAAQKKRAAVQSTW</sequence>
<evidence type="ECO:0000313" key="2">
    <source>
        <dbReference type="EMBL" id="EAQ80437.1"/>
    </source>
</evidence>
<reference evidence="2 3" key="1">
    <citation type="submission" date="2006-02" db="EMBL/GenBank/DDBJ databases">
        <authorList>
            <person name="Amann R."/>
            <person name="Ferriera S."/>
            <person name="Johnson J."/>
            <person name="Kravitz S."/>
            <person name="Halpern A."/>
            <person name="Remington K."/>
            <person name="Beeson K."/>
            <person name="Tran B."/>
            <person name="Rogers Y.-H."/>
            <person name="Friedman R."/>
            <person name="Venter J.C."/>
        </authorList>
    </citation>
    <scope>NUCLEOTIDE SEQUENCE [LARGE SCALE GENOMIC DNA]</scope>
    <source>
        <strain evidence="2 3">DSM 3645</strain>
    </source>
</reference>
<name>A3ZT11_9BACT</name>
<proteinExistence type="predicted"/>
<dbReference type="PROSITE" id="PS51257">
    <property type="entry name" value="PROKAR_LIPOPROTEIN"/>
    <property type="match status" value="1"/>
</dbReference>
<feature type="region of interest" description="Disordered" evidence="1">
    <location>
        <begin position="83"/>
        <end position="110"/>
    </location>
</feature>
<accession>A3ZT11</accession>
<comment type="caution">
    <text evidence="2">The sequence shown here is derived from an EMBL/GenBank/DDBJ whole genome shotgun (WGS) entry which is preliminary data.</text>
</comment>
<evidence type="ECO:0000313" key="3">
    <source>
        <dbReference type="Proteomes" id="UP000004358"/>
    </source>
</evidence>
<dbReference type="EMBL" id="AANZ01000009">
    <property type="protein sequence ID" value="EAQ80437.1"/>
    <property type="molecule type" value="Genomic_DNA"/>
</dbReference>
<gene>
    <name evidence="2" type="ORF">DSM3645_11347</name>
</gene>
<evidence type="ECO:0000256" key="1">
    <source>
        <dbReference type="SAM" id="MobiDB-lite"/>
    </source>
</evidence>
<dbReference type="AlphaFoldDB" id="A3ZT11"/>